<dbReference type="EMBL" id="JBEGDG010000020">
    <property type="protein sequence ID" value="MEQ6357035.1"/>
    <property type="molecule type" value="Genomic_DNA"/>
</dbReference>
<evidence type="ECO:0000313" key="2">
    <source>
        <dbReference type="Proteomes" id="UP001478862"/>
    </source>
</evidence>
<dbReference type="Proteomes" id="UP001478862">
    <property type="component" value="Unassembled WGS sequence"/>
</dbReference>
<dbReference type="PANTHER" id="PTHR36436:SF6">
    <property type="entry name" value="SLL5081 PROTEIN"/>
    <property type="match status" value="1"/>
</dbReference>
<name>A0ABV1MX03_9BACI</name>
<evidence type="ECO:0000313" key="1">
    <source>
        <dbReference type="EMBL" id="MEQ6357035.1"/>
    </source>
</evidence>
<dbReference type="Gene3D" id="2.30.320.10">
    <property type="entry name" value="YwqG-like"/>
    <property type="match status" value="1"/>
</dbReference>
<proteinExistence type="predicted"/>
<sequence length="292" mass="33803">MSSVEKIKKGLKEFGLEHRTEELLPLAKESIRMMVNQIPEEKIQIGGSKVGGCPDVPSDFSWPHTNDNRPLYFLCQLNLAEIKAYDTNSLLPVDGVLSFFYDAVEQPWGYDPKDHDGFKVFYFSQDTSSLNRMEIPVSLLEHGNIDSATLQFKNELTLPSWESPYSMYLEEILSEEEADSYRDFEYEWMEEDNLSMATHRIDGYPDAIQGDMYLECQLVTNGLYCGDSTGYDDPLRKELEAGATDWRLLLQFDTEDDLGLMWGDSGRLYYWIREEDCKNKQFDKAWVVLQCF</sequence>
<accession>A0ABV1MX03</accession>
<protein>
    <submittedName>
        <fullName evidence="1">YwqG family protein</fullName>
    </submittedName>
</protein>
<dbReference type="PANTHER" id="PTHR36436">
    <property type="entry name" value="SLL5081 PROTEIN"/>
    <property type="match status" value="1"/>
</dbReference>
<dbReference type="Pfam" id="PF09234">
    <property type="entry name" value="DUF1963"/>
    <property type="match status" value="1"/>
</dbReference>
<organism evidence="1 2">
    <name type="scientific">Lysinibacillus zambalensis</name>
    <dbReference type="NCBI Taxonomy" id="3160866"/>
    <lineage>
        <taxon>Bacteria</taxon>
        <taxon>Bacillati</taxon>
        <taxon>Bacillota</taxon>
        <taxon>Bacilli</taxon>
        <taxon>Bacillales</taxon>
        <taxon>Bacillaceae</taxon>
        <taxon>Lysinibacillus</taxon>
    </lineage>
</organism>
<comment type="caution">
    <text evidence="1">The sequence shown here is derived from an EMBL/GenBank/DDBJ whole genome shotgun (WGS) entry which is preliminary data.</text>
</comment>
<reference evidence="1 2" key="1">
    <citation type="submission" date="2024-06" db="EMBL/GenBank/DDBJ databases">
        <title>Lysinibacillus zambalefons sp. nov., a Novel Firmicute Isolated from the Poon Bato Zambales Hyperalkaline Spring.</title>
        <authorList>
            <person name="Aja J.A."/>
            <person name="Lazaro J.E.H."/>
            <person name="Llorin L.D."/>
            <person name="Lim K.R."/>
            <person name="Teodosio J."/>
            <person name="Dalisay D.S."/>
        </authorList>
    </citation>
    <scope>NUCLEOTIDE SEQUENCE [LARGE SCALE GENOMIC DNA]</scope>
    <source>
        <strain evidence="1 2">M3</strain>
    </source>
</reference>
<dbReference type="SUPFAM" id="SSF103032">
    <property type="entry name" value="Hypothetical protein YwqG"/>
    <property type="match status" value="1"/>
</dbReference>
<gene>
    <name evidence="1" type="ORF">ABNX05_20610</name>
</gene>
<dbReference type="RefSeq" id="WP_349661415.1">
    <property type="nucleotide sequence ID" value="NZ_JBEGDG010000020.1"/>
</dbReference>
<dbReference type="InterPro" id="IPR015315">
    <property type="entry name" value="DUF1963"/>
</dbReference>
<dbReference type="InterPro" id="IPR035948">
    <property type="entry name" value="YwqG-like_sf"/>
</dbReference>
<keyword evidence="2" id="KW-1185">Reference proteome</keyword>